<dbReference type="AlphaFoldDB" id="A0A6J4U7G6"/>
<protein>
    <submittedName>
        <fullName evidence="2">Uncharacterized protein</fullName>
    </submittedName>
</protein>
<proteinExistence type="predicted"/>
<feature type="non-terminal residue" evidence="2">
    <location>
        <position position="64"/>
    </location>
</feature>
<feature type="compositionally biased region" description="Basic and acidic residues" evidence="1">
    <location>
        <begin position="14"/>
        <end position="26"/>
    </location>
</feature>
<dbReference type="EMBL" id="CADCWH010000009">
    <property type="protein sequence ID" value="CAA9540226.1"/>
    <property type="molecule type" value="Genomic_DNA"/>
</dbReference>
<accession>A0A6J4U7G6</accession>
<sequence length="64" mass="6896">CVGAITRPGMARVPGDRTARDREDAPPHPPVRPSVRGASRAVVFPSGRSSPRRSGRGPDWHRDA</sequence>
<reference evidence="2" key="1">
    <citation type="submission" date="2020-02" db="EMBL/GenBank/DDBJ databases">
        <authorList>
            <person name="Meier V. D."/>
        </authorList>
    </citation>
    <scope>NUCLEOTIDE SEQUENCE</scope>
    <source>
        <strain evidence="2">AVDCRST_MAG70</strain>
    </source>
</reference>
<evidence type="ECO:0000313" key="2">
    <source>
        <dbReference type="EMBL" id="CAA9540226.1"/>
    </source>
</evidence>
<feature type="non-terminal residue" evidence="2">
    <location>
        <position position="1"/>
    </location>
</feature>
<gene>
    <name evidence="2" type="ORF">AVDCRST_MAG70-39</name>
</gene>
<evidence type="ECO:0000256" key="1">
    <source>
        <dbReference type="SAM" id="MobiDB-lite"/>
    </source>
</evidence>
<name>A0A6J4U7G6_9BACT</name>
<organism evidence="2">
    <name type="scientific">uncultured Thermomicrobiales bacterium</name>
    <dbReference type="NCBI Taxonomy" id="1645740"/>
    <lineage>
        <taxon>Bacteria</taxon>
        <taxon>Pseudomonadati</taxon>
        <taxon>Thermomicrobiota</taxon>
        <taxon>Thermomicrobia</taxon>
        <taxon>Thermomicrobiales</taxon>
        <taxon>environmental samples</taxon>
    </lineage>
</organism>
<feature type="region of interest" description="Disordered" evidence="1">
    <location>
        <begin position="1"/>
        <end position="64"/>
    </location>
</feature>